<evidence type="ECO:0000313" key="2">
    <source>
        <dbReference type="Proteomes" id="UP000299102"/>
    </source>
</evidence>
<dbReference type="EMBL" id="BGZK01000883">
    <property type="protein sequence ID" value="GBP63936.1"/>
    <property type="molecule type" value="Genomic_DNA"/>
</dbReference>
<comment type="caution">
    <text evidence="1">The sequence shown here is derived from an EMBL/GenBank/DDBJ whole genome shotgun (WGS) entry which is preliminary data.</text>
</comment>
<evidence type="ECO:0000313" key="1">
    <source>
        <dbReference type="EMBL" id="GBP63936.1"/>
    </source>
</evidence>
<name>A0A4C1XJ44_EUMVA</name>
<proteinExistence type="predicted"/>
<gene>
    <name evidence="1" type="ORF">EVAR_40187_1</name>
</gene>
<dbReference type="Proteomes" id="UP000299102">
    <property type="component" value="Unassembled WGS sequence"/>
</dbReference>
<reference evidence="1 2" key="1">
    <citation type="journal article" date="2019" name="Commun. Biol.">
        <title>The bagworm genome reveals a unique fibroin gene that provides high tensile strength.</title>
        <authorList>
            <person name="Kono N."/>
            <person name="Nakamura H."/>
            <person name="Ohtoshi R."/>
            <person name="Tomita M."/>
            <person name="Numata K."/>
            <person name="Arakawa K."/>
        </authorList>
    </citation>
    <scope>NUCLEOTIDE SEQUENCE [LARGE SCALE GENOMIC DNA]</scope>
</reference>
<sequence length="86" mass="9810">MDKQSVKRAPMAERLALRLRALRAIAFEDIFVLYVISRSPQPRMRSVCSEYSYPVSPRSGVNNDRKEVSIDSIMRNFVVSAYPSGE</sequence>
<accession>A0A4C1XJ44</accession>
<dbReference type="AlphaFoldDB" id="A0A4C1XJ44"/>
<keyword evidence="2" id="KW-1185">Reference proteome</keyword>
<protein>
    <submittedName>
        <fullName evidence="1">Uncharacterized protein</fullName>
    </submittedName>
</protein>
<organism evidence="1 2">
    <name type="scientific">Eumeta variegata</name>
    <name type="common">Bagworm moth</name>
    <name type="synonym">Eumeta japonica</name>
    <dbReference type="NCBI Taxonomy" id="151549"/>
    <lineage>
        <taxon>Eukaryota</taxon>
        <taxon>Metazoa</taxon>
        <taxon>Ecdysozoa</taxon>
        <taxon>Arthropoda</taxon>
        <taxon>Hexapoda</taxon>
        <taxon>Insecta</taxon>
        <taxon>Pterygota</taxon>
        <taxon>Neoptera</taxon>
        <taxon>Endopterygota</taxon>
        <taxon>Lepidoptera</taxon>
        <taxon>Glossata</taxon>
        <taxon>Ditrysia</taxon>
        <taxon>Tineoidea</taxon>
        <taxon>Psychidae</taxon>
        <taxon>Oiketicinae</taxon>
        <taxon>Eumeta</taxon>
    </lineage>
</organism>